<dbReference type="Pfam" id="PF00027">
    <property type="entry name" value="cNMP_binding"/>
    <property type="match status" value="1"/>
</dbReference>
<dbReference type="InterPro" id="IPR000595">
    <property type="entry name" value="cNMP-bd_dom"/>
</dbReference>
<evidence type="ECO:0000259" key="4">
    <source>
        <dbReference type="PROSITE" id="PS50042"/>
    </source>
</evidence>
<dbReference type="PANTHER" id="PTHR24567:SF74">
    <property type="entry name" value="HTH-TYPE TRANSCRIPTIONAL REGULATOR ARCR"/>
    <property type="match status" value="1"/>
</dbReference>
<proteinExistence type="predicted"/>
<keyword evidence="1" id="KW-0805">Transcription regulation</keyword>
<evidence type="ECO:0000259" key="5">
    <source>
        <dbReference type="PROSITE" id="PS51063"/>
    </source>
</evidence>
<keyword evidence="3" id="KW-0804">Transcription</keyword>
<dbReference type="SMART" id="SM00100">
    <property type="entry name" value="cNMP"/>
    <property type="match status" value="1"/>
</dbReference>
<dbReference type="Pfam" id="PF13545">
    <property type="entry name" value="HTH_Crp_2"/>
    <property type="match status" value="1"/>
</dbReference>
<dbReference type="CDD" id="cd00038">
    <property type="entry name" value="CAP_ED"/>
    <property type="match status" value="1"/>
</dbReference>
<evidence type="ECO:0000256" key="1">
    <source>
        <dbReference type="ARBA" id="ARBA00023015"/>
    </source>
</evidence>
<evidence type="ECO:0000313" key="6">
    <source>
        <dbReference type="EMBL" id="MDT0308013.1"/>
    </source>
</evidence>
<name>A0ABU2L8W5_9ACTN</name>
<dbReference type="InterPro" id="IPR014710">
    <property type="entry name" value="RmlC-like_jellyroll"/>
</dbReference>
<dbReference type="InterPro" id="IPR050397">
    <property type="entry name" value="Env_Response_Regulators"/>
</dbReference>
<feature type="domain" description="HTH crp-type" evidence="5">
    <location>
        <begin position="149"/>
        <end position="222"/>
    </location>
</feature>
<dbReference type="EMBL" id="JAVREN010000017">
    <property type="protein sequence ID" value="MDT0308013.1"/>
    <property type="molecule type" value="Genomic_DNA"/>
</dbReference>
<evidence type="ECO:0000256" key="3">
    <source>
        <dbReference type="ARBA" id="ARBA00023163"/>
    </source>
</evidence>
<dbReference type="Gene3D" id="2.60.120.10">
    <property type="entry name" value="Jelly Rolls"/>
    <property type="match status" value="1"/>
</dbReference>
<dbReference type="SMART" id="SM00419">
    <property type="entry name" value="HTH_CRP"/>
    <property type="match status" value="1"/>
</dbReference>
<dbReference type="PROSITE" id="PS50042">
    <property type="entry name" value="CNMP_BINDING_3"/>
    <property type="match status" value="1"/>
</dbReference>
<keyword evidence="7" id="KW-1185">Reference proteome</keyword>
<dbReference type="SUPFAM" id="SSF46785">
    <property type="entry name" value="Winged helix' DNA-binding domain"/>
    <property type="match status" value="1"/>
</dbReference>
<sequence>MSESEWPAGRWGAGALLPRLDARIAAELVRLGRPVAFAPGDVLIEQGERTRHALLLRSGWVKVVAAHGGSATALLALRGPGDMVGELGALDGQPRSASVIAVSRVSGLRVPEGDLHGWLRRSPEAALALNRYVSAKFREATRFRVRAAATVEARMASLLWSLGDTYGSPSGEGVLIEAPLTQQELAGLVNASRAQVQRSLAELRRSGVISTGYRRIVIRDRGRLTLLAERADV</sequence>
<evidence type="ECO:0000256" key="2">
    <source>
        <dbReference type="ARBA" id="ARBA00023125"/>
    </source>
</evidence>
<comment type="caution">
    <text evidence="6">The sequence shown here is derived from an EMBL/GenBank/DDBJ whole genome shotgun (WGS) entry which is preliminary data.</text>
</comment>
<organism evidence="6 7">
    <name type="scientific">Streptomyces boetiae</name>
    <dbReference type="NCBI Taxonomy" id="3075541"/>
    <lineage>
        <taxon>Bacteria</taxon>
        <taxon>Bacillati</taxon>
        <taxon>Actinomycetota</taxon>
        <taxon>Actinomycetes</taxon>
        <taxon>Kitasatosporales</taxon>
        <taxon>Streptomycetaceae</taxon>
        <taxon>Streptomyces</taxon>
    </lineage>
</organism>
<dbReference type="RefSeq" id="WP_311630965.1">
    <property type="nucleotide sequence ID" value="NZ_JAVREN010000017.1"/>
</dbReference>
<dbReference type="InterPro" id="IPR036390">
    <property type="entry name" value="WH_DNA-bd_sf"/>
</dbReference>
<dbReference type="PROSITE" id="PS51063">
    <property type="entry name" value="HTH_CRP_2"/>
    <property type="match status" value="1"/>
</dbReference>
<protein>
    <submittedName>
        <fullName evidence="6">Crp/Fnr family transcriptional regulator</fullName>
    </submittedName>
</protein>
<dbReference type="InterPro" id="IPR018490">
    <property type="entry name" value="cNMP-bd_dom_sf"/>
</dbReference>
<gene>
    <name evidence="6" type="ORF">RM780_13705</name>
</gene>
<feature type="domain" description="Cyclic nucleotide-binding" evidence="4">
    <location>
        <begin position="16"/>
        <end position="105"/>
    </location>
</feature>
<dbReference type="InterPro" id="IPR012318">
    <property type="entry name" value="HTH_CRP"/>
</dbReference>
<dbReference type="Gene3D" id="1.10.10.10">
    <property type="entry name" value="Winged helix-like DNA-binding domain superfamily/Winged helix DNA-binding domain"/>
    <property type="match status" value="1"/>
</dbReference>
<dbReference type="InterPro" id="IPR036388">
    <property type="entry name" value="WH-like_DNA-bd_sf"/>
</dbReference>
<dbReference type="SUPFAM" id="SSF51206">
    <property type="entry name" value="cAMP-binding domain-like"/>
    <property type="match status" value="1"/>
</dbReference>
<dbReference type="PANTHER" id="PTHR24567">
    <property type="entry name" value="CRP FAMILY TRANSCRIPTIONAL REGULATORY PROTEIN"/>
    <property type="match status" value="1"/>
</dbReference>
<dbReference type="Proteomes" id="UP001183388">
    <property type="component" value="Unassembled WGS sequence"/>
</dbReference>
<keyword evidence="2" id="KW-0238">DNA-binding</keyword>
<evidence type="ECO:0000313" key="7">
    <source>
        <dbReference type="Proteomes" id="UP001183388"/>
    </source>
</evidence>
<reference evidence="7" key="1">
    <citation type="submission" date="2023-07" db="EMBL/GenBank/DDBJ databases">
        <title>30 novel species of actinomycetes from the DSMZ collection.</title>
        <authorList>
            <person name="Nouioui I."/>
        </authorList>
    </citation>
    <scope>NUCLEOTIDE SEQUENCE [LARGE SCALE GENOMIC DNA]</scope>
    <source>
        <strain evidence="7">DSM 44917</strain>
    </source>
</reference>
<accession>A0ABU2L8W5</accession>